<evidence type="ECO:0000313" key="2">
    <source>
        <dbReference type="EMBL" id="NHC13201.1"/>
    </source>
</evidence>
<dbReference type="Pfam" id="PF12802">
    <property type="entry name" value="MarR_2"/>
    <property type="match status" value="1"/>
</dbReference>
<name>A0ABX0GU13_9ACTN</name>
<dbReference type="RefSeq" id="WP_166279266.1">
    <property type="nucleotide sequence ID" value="NZ_JAANNP010000002.1"/>
</dbReference>
<dbReference type="Proteomes" id="UP000800981">
    <property type="component" value="Unassembled WGS sequence"/>
</dbReference>
<organism evidence="2 3">
    <name type="scientific">Motilibacter deserti</name>
    <dbReference type="NCBI Taxonomy" id="2714956"/>
    <lineage>
        <taxon>Bacteria</taxon>
        <taxon>Bacillati</taxon>
        <taxon>Actinomycetota</taxon>
        <taxon>Actinomycetes</taxon>
        <taxon>Motilibacterales</taxon>
        <taxon>Motilibacteraceae</taxon>
        <taxon>Motilibacter</taxon>
    </lineage>
</organism>
<dbReference type="PANTHER" id="PTHR33164">
    <property type="entry name" value="TRANSCRIPTIONAL REGULATOR, MARR FAMILY"/>
    <property type="match status" value="1"/>
</dbReference>
<dbReference type="InterPro" id="IPR036390">
    <property type="entry name" value="WH_DNA-bd_sf"/>
</dbReference>
<dbReference type="SUPFAM" id="SSF46785">
    <property type="entry name" value="Winged helix' DNA-binding domain"/>
    <property type="match status" value="1"/>
</dbReference>
<protein>
    <submittedName>
        <fullName evidence="2">MarR family transcriptional regulator</fullName>
    </submittedName>
</protein>
<sequence>MTSLPAPRVPVRLGEREIAVWKRFLRAHAKTIRRLEADLLEAHSLPLASYDVLVQLVEAPERRLRMTELADAVMLSRSGLTRLVDRLEREGLVTREACESDARGLFAVLTDAGYERLRSASGTHLRGVNDYVISRLDESDLDALDGVLRKLLDD</sequence>
<feature type="domain" description="HTH marR-type" evidence="1">
    <location>
        <begin position="1"/>
        <end position="153"/>
    </location>
</feature>
<dbReference type="SMART" id="SM00347">
    <property type="entry name" value="HTH_MARR"/>
    <property type="match status" value="1"/>
</dbReference>
<dbReference type="InterPro" id="IPR000835">
    <property type="entry name" value="HTH_MarR-typ"/>
</dbReference>
<dbReference type="Gene3D" id="1.10.10.10">
    <property type="entry name" value="Winged helix-like DNA-binding domain superfamily/Winged helix DNA-binding domain"/>
    <property type="match status" value="1"/>
</dbReference>
<reference evidence="2 3" key="1">
    <citation type="submission" date="2020-03" db="EMBL/GenBank/DDBJ databases">
        <title>Two novel Motilibacter sp.</title>
        <authorList>
            <person name="Liu S."/>
        </authorList>
    </citation>
    <scope>NUCLEOTIDE SEQUENCE [LARGE SCALE GENOMIC DNA]</scope>
    <source>
        <strain evidence="2 3">E257</strain>
    </source>
</reference>
<gene>
    <name evidence="2" type="ORF">G9H71_05325</name>
</gene>
<dbReference type="PROSITE" id="PS50995">
    <property type="entry name" value="HTH_MARR_2"/>
    <property type="match status" value="1"/>
</dbReference>
<dbReference type="PRINTS" id="PR00598">
    <property type="entry name" value="HTHMARR"/>
</dbReference>
<accession>A0ABX0GU13</accession>
<evidence type="ECO:0000259" key="1">
    <source>
        <dbReference type="PROSITE" id="PS50995"/>
    </source>
</evidence>
<dbReference type="InterPro" id="IPR039422">
    <property type="entry name" value="MarR/SlyA-like"/>
</dbReference>
<keyword evidence="3" id="KW-1185">Reference proteome</keyword>
<dbReference type="PANTHER" id="PTHR33164:SF99">
    <property type="entry name" value="MARR FAMILY REGULATORY PROTEIN"/>
    <property type="match status" value="1"/>
</dbReference>
<dbReference type="EMBL" id="JAANNP010000002">
    <property type="protein sequence ID" value="NHC13201.1"/>
    <property type="molecule type" value="Genomic_DNA"/>
</dbReference>
<dbReference type="InterPro" id="IPR036388">
    <property type="entry name" value="WH-like_DNA-bd_sf"/>
</dbReference>
<evidence type="ECO:0000313" key="3">
    <source>
        <dbReference type="Proteomes" id="UP000800981"/>
    </source>
</evidence>
<proteinExistence type="predicted"/>
<comment type="caution">
    <text evidence="2">The sequence shown here is derived from an EMBL/GenBank/DDBJ whole genome shotgun (WGS) entry which is preliminary data.</text>
</comment>